<name>A0A3D3R8B3_9PLAN</name>
<dbReference type="AlphaFoldDB" id="A0A3D3R8B3"/>
<dbReference type="EMBL" id="DQAY01000117">
    <property type="protein sequence ID" value="HCO25101.1"/>
    <property type="molecule type" value="Genomic_DNA"/>
</dbReference>
<evidence type="ECO:0000313" key="2">
    <source>
        <dbReference type="EMBL" id="HCO25101.1"/>
    </source>
</evidence>
<organism evidence="2 3">
    <name type="scientific">Gimesia maris</name>
    <dbReference type="NCBI Taxonomy" id="122"/>
    <lineage>
        <taxon>Bacteria</taxon>
        <taxon>Pseudomonadati</taxon>
        <taxon>Planctomycetota</taxon>
        <taxon>Planctomycetia</taxon>
        <taxon>Planctomycetales</taxon>
        <taxon>Planctomycetaceae</taxon>
        <taxon>Gimesia</taxon>
    </lineage>
</organism>
<evidence type="ECO:0000256" key="1">
    <source>
        <dbReference type="SAM" id="Coils"/>
    </source>
</evidence>
<protein>
    <submittedName>
        <fullName evidence="2">Uncharacterized protein</fullName>
    </submittedName>
</protein>
<feature type="coiled-coil region" evidence="1">
    <location>
        <begin position="4"/>
        <end position="49"/>
    </location>
</feature>
<sequence>MTNRNRMDELIEALEQQKDELALKIHLGKQEAKDEWKQVTDRLDKLKDDYRPVKDAMKESAGSVTDALFNVGKEIQASFQRIRKSL</sequence>
<keyword evidence="1" id="KW-0175">Coiled coil</keyword>
<proteinExistence type="predicted"/>
<dbReference type="RefSeq" id="WP_154933456.1">
    <property type="nucleotide sequence ID" value="NZ_CAXBMG010000018.1"/>
</dbReference>
<reference evidence="2 3" key="1">
    <citation type="journal article" date="2018" name="Nat. Biotechnol.">
        <title>A standardized bacterial taxonomy based on genome phylogeny substantially revises the tree of life.</title>
        <authorList>
            <person name="Parks D.H."/>
            <person name="Chuvochina M."/>
            <person name="Waite D.W."/>
            <person name="Rinke C."/>
            <person name="Skarshewski A."/>
            <person name="Chaumeil P.A."/>
            <person name="Hugenholtz P."/>
        </authorList>
    </citation>
    <scope>NUCLEOTIDE SEQUENCE [LARGE SCALE GENOMIC DNA]</scope>
    <source>
        <strain evidence="2">UBA9375</strain>
    </source>
</reference>
<evidence type="ECO:0000313" key="3">
    <source>
        <dbReference type="Proteomes" id="UP000263642"/>
    </source>
</evidence>
<dbReference type="Proteomes" id="UP000263642">
    <property type="component" value="Unassembled WGS sequence"/>
</dbReference>
<accession>A0A3D3R8B3</accession>
<comment type="caution">
    <text evidence="2">The sequence shown here is derived from an EMBL/GenBank/DDBJ whole genome shotgun (WGS) entry which is preliminary data.</text>
</comment>
<gene>
    <name evidence="2" type="ORF">DIT97_19505</name>
</gene>